<evidence type="ECO:0008006" key="4">
    <source>
        <dbReference type="Google" id="ProtNLM"/>
    </source>
</evidence>
<keyword evidence="3" id="KW-1185">Reference proteome</keyword>
<evidence type="ECO:0000313" key="2">
    <source>
        <dbReference type="EMBL" id="CAI8962248.1"/>
    </source>
</evidence>
<proteinExistence type="predicted"/>
<keyword evidence="1" id="KW-0812">Transmembrane</keyword>
<gene>
    <name evidence="2" type="ORF">MSZNOR_4686</name>
</gene>
<keyword evidence="1" id="KW-1133">Transmembrane helix</keyword>
<protein>
    <recommendedName>
        <fullName evidence="4">Secreted protein</fullName>
    </recommendedName>
</protein>
<keyword evidence="1" id="KW-0472">Membrane</keyword>
<sequence>MLGNLLHDFVYVRSGARFYAVGTRLVLHCLHGSLLICLFALLRPAGCVSASSSCGSAIGDETSVQPSTDVYSAIRVPLKSSFIIN</sequence>
<accession>A0ABN8X9P9</accession>
<organism evidence="2 3">
    <name type="scientific">Methylocaldum szegediense</name>
    <dbReference type="NCBI Taxonomy" id="73780"/>
    <lineage>
        <taxon>Bacteria</taxon>
        <taxon>Pseudomonadati</taxon>
        <taxon>Pseudomonadota</taxon>
        <taxon>Gammaproteobacteria</taxon>
        <taxon>Methylococcales</taxon>
        <taxon>Methylococcaceae</taxon>
        <taxon>Methylocaldum</taxon>
    </lineage>
</organism>
<evidence type="ECO:0000256" key="1">
    <source>
        <dbReference type="SAM" id="Phobius"/>
    </source>
</evidence>
<name>A0ABN8X9P9_9GAMM</name>
<dbReference type="Proteomes" id="UP001162030">
    <property type="component" value="Chromosome"/>
</dbReference>
<feature type="transmembrane region" description="Helical" evidence="1">
    <location>
        <begin position="20"/>
        <end position="42"/>
    </location>
</feature>
<dbReference type="EMBL" id="OX458333">
    <property type="protein sequence ID" value="CAI8962248.1"/>
    <property type="molecule type" value="Genomic_DNA"/>
</dbReference>
<reference evidence="2 3" key="1">
    <citation type="submission" date="2023-03" db="EMBL/GenBank/DDBJ databases">
        <authorList>
            <person name="Pearce D."/>
        </authorList>
    </citation>
    <scope>NUCLEOTIDE SEQUENCE [LARGE SCALE GENOMIC DNA]</scope>
    <source>
        <strain evidence="2">Msz</strain>
    </source>
</reference>
<evidence type="ECO:0000313" key="3">
    <source>
        <dbReference type="Proteomes" id="UP001162030"/>
    </source>
</evidence>